<evidence type="ECO:0000256" key="2">
    <source>
        <dbReference type="ARBA" id="ARBA00022884"/>
    </source>
</evidence>
<keyword evidence="7" id="KW-1185">Reference proteome</keyword>
<dbReference type="GO" id="GO:0003723">
    <property type="term" value="F:RNA binding"/>
    <property type="evidence" value="ECO:0007669"/>
    <property type="project" value="UniProtKB-UniRule"/>
</dbReference>
<feature type="region of interest" description="Disordered" evidence="4">
    <location>
        <begin position="354"/>
        <end position="437"/>
    </location>
</feature>
<feature type="compositionally biased region" description="Polar residues" evidence="4">
    <location>
        <begin position="367"/>
        <end position="390"/>
    </location>
</feature>
<dbReference type="InterPro" id="IPR000504">
    <property type="entry name" value="RRM_dom"/>
</dbReference>
<dbReference type="PANTHER" id="PTHR48032:SF12">
    <property type="entry name" value="RRM DOMAIN-CONTAINING PROTEIN"/>
    <property type="match status" value="1"/>
</dbReference>
<evidence type="ECO:0000256" key="3">
    <source>
        <dbReference type="PROSITE-ProRule" id="PRU00176"/>
    </source>
</evidence>
<dbReference type="SUPFAM" id="SSF54928">
    <property type="entry name" value="RNA-binding domain, RBD"/>
    <property type="match status" value="2"/>
</dbReference>
<organism evidence="6 7">
    <name type="scientific">Ilex paraguariensis</name>
    <name type="common">yerba mate</name>
    <dbReference type="NCBI Taxonomy" id="185542"/>
    <lineage>
        <taxon>Eukaryota</taxon>
        <taxon>Viridiplantae</taxon>
        <taxon>Streptophyta</taxon>
        <taxon>Embryophyta</taxon>
        <taxon>Tracheophyta</taxon>
        <taxon>Spermatophyta</taxon>
        <taxon>Magnoliopsida</taxon>
        <taxon>eudicotyledons</taxon>
        <taxon>Gunneridae</taxon>
        <taxon>Pentapetalae</taxon>
        <taxon>asterids</taxon>
        <taxon>campanulids</taxon>
        <taxon>Aquifoliales</taxon>
        <taxon>Aquifoliaceae</taxon>
        <taxon>Ilex</taxon>
    </lineage>
</organism>
<dbReference type="SMART" id="SM00360">
    <property type="entry name" value="RRM"/>
    <property type="match status" value="2"/>
</dbReference>
<keyword evidence="2 3" id="KW-0694">RNA-binding</keyword>
<reference evidence="6 7" key="1">
    <citation type="submission" date="2024-02" db="EMBL/GenBank/DDBJ databases">
        <authorList>
            <person name="Vignale AGUSTIN F."/>
            <person name="Sosa J E."/>
            <person name="Modenutti C."/>
        </authorList>
    </citation>
    <scope>NUCLEOTIDE SEQUENCE [LARGE SCALE GENOMIC DNA]</scope>
</reference>
<dbReference type="InterPro" id="IPR012677">
    <property type="entry name" value="Nucleotide-bd_a/b_plait_sf"/>
</dbReference>
<feature type="domain" description="RRM" evidence="5">
    <location>
        <begin position="122"/>
        <end position="199"/>
    </location>
</feature>
<dbReference type="Pfam" id="PF00076">
    <property type="entry name" value="RRM_1"/>
    <property type="match status" value="2"/>
</dbReference>
<dbReference type="EMBL" id="CAUOFW020009059">
    <property type="protein sequence ID" value="CAK9184759.1"/>
    <property type="molecule type" value="Genomic_DNA"/>
</dbReference>
<dbReference type="InterPro" id="IPR035979">
    <property type="entry name" value="RBD_domain_sf"/>
</dbReference>
<evidence type="ECO:0000256" key="4">
    <source>
        <dbReference type="SAM" id="MobiDB-lite"/>
    </source>
</evidence>
<evidence type="ECO:0000313" key="6">
    <source>
        <dbReference type="EMBL" id="CAK9184759.1"/>
    </source>
</evidence>
<dbReference type="PROSITE" id="PS50102">
    <property type="entry name" value="RRM"/>
    <property type="match status" value="2"/>
</dbReference>
<name>A0ABC8UVL6_9AQUA</name>
<protein>
    <recommendedName>
        <fullName evidence="5">RRM domain-containing protein</fullName>
    </recommendedName>
</protein>
<feature type="domain" description="RRM" evidence="5">
    <location>
        <begin position="6"/>
        <end position="82"/>
    </location>
</feature>
<dbReference type="Proteomes" id="UP001642360">
    <property type="component" value="Unassembled WGS sequence"/>
</dbReference>
<dbReference type="Gene3D" id="3.30.70.330">
    <property type="match status" value="2"/>
</dbReference>
<evidence type="ECO:0000313" key="7">
    <source>
        <dbReference type="Proteomes" id="UP001642360"/>
    </source>
</evidence>
<dbReference type="AlphaFoldDB" id="A0ABC8UVL6"/>
<comment type="caution">
    <text evidence="6">The sequence shown here is derived from an EMBL/GenBank/DDBJ whole genome shotgun (WGS) entry which is preliminary data.</text>
</comment>
<dbReference type="PANTHER" id="PTHR48032">
    <property type="entry name" value="RNA-BINDING PROTEIN MUSASHI HOMOLOG RBP6"/>
    <property type="match status" value="1"/>
</dbReference>
<keyword evidence="1" id="KW-0677">Repeat</keyword>
<sequence>MESKNGKLFVGGISEETNEKALKWHFSEYGKVKSCEVIKHRMTGQPRGFGFVTFEGPSVVDKVLQDRHAILGRLVEVKVARPKGERQQNCCCQSCFHLRQQENHGISGSTYYGGCNTHFKTKKIFVGGLPSNLTKEEFKRYFERFGTIEEVIMIYDKENNRPRGFGFITFDSEETVDIVLQMRYHGLNNKLVEVKRAKPKHRCINELRFGGWSTFGGFGDYSPYANCFSCCAACALRSGYYYGTGAYSSVYNGVGYETSSGMPHFYQNSTVSYGSLGSYPTYIDGGAYATYWDTQLLDMTHGIVHYSCPKEDGNPNHHAAFVSTYKCEPNGDDTCGDAELPDIASKAWGPGGLVSESIGAEEKKGVDNQSRPQKSSYETSVMPVPSNTLNENDDGGQVEVQTNTSLPCFDADNGSENNGANSLGLATLVDSQKDSGQ</sequence>
<evidence type="ECO:0000259" key="5">
    <source>
        <dbReference type="PROSITE" id="PS50102"/>
    </source>
</evidence>
<proteinExistence type="predicted"/>
<gene>
    <name evidence="6" type="ORF">ILEXP_LOCUS55105</name>
</gene>
<accession>A0ABC8UVL6</accession>
<evidence type="ECO:0000256" key="1">
    <source>
        <dbReference type="ARBA" id="ARBA00022737"/>
    </source>
</evidence>